<dbReference type="InterPro" id="IPR050327">
    <property type="entry name" value="Proton-linked_MCT"/>
</dbReference>
<feature type="transmembrane region" description="Helical" evidence="2">
    <location>
        <begin position="103"/>
        <end position="128"/>
    </location>
</feature>
<feature type="transmembrane region" description="Helical" evidence="2">
    <location>
        <begin position="167"/>
        <end position="186"/>
    </location>
</feature>
<sequence>METKRYSAYSFVLILAMFVLFALSSGIAYSFGLYHLIFLEVFQKGSTITAWISSINMGMQGFVAPVASLLSDRIGLKWTAMVGGFLSFVGLLVTAFAPNIHVVFFSIGILTGIGFGIVYTMGTVVIALHFDRWRPIALAIAQSGLNVGSFVYPIFGEWILGVYGWRGTMLVTSALTLNMVAAGAVIREKLPTQAEKSADDAESKPTQSGRRQMWTNWKYWLCHVLCFFMYFALISFTTHIASYAQYLGHSDSNTVMLISIQALSGFICRNGLSFVASLQRTDIYWLLFVTTLVPGLCHFMVTFSDSFVMLCVSTMLHSIIYGTIGPVFIEVICLILGAEDFALGYGCLEVSMAVGALLGPPASGFAYEGSGSYETSFYVTGTSLIIAAFCTIPLALNRNTQSTVISESETKEVNNV</sequence>
<dbReference type="Proteomes" id="UP000014760">
    <property type="component" value="Unassembled WGS sequence"/>
</dbReference>
<dbReference type="HOGENOM" id="CLU_001265_59_1_1"/>
<feature type="transmembrane region" description="Helical" evidence="2">
    <location>
        <begin position="78"/>
        <end position="97"/>
    </location>
</feature>
<evidence type="ECO:0000256" key="2">
    <source>
        <dbReference type="SAM" id="Phobius"/>
    </source>
</evidence>
<dbReference type="SUPFAM" id="SSF103473">
    <property type="entry name" value="MFS general substrate transporter"/>
    <property type="match status" value="1"/>
</dbReference>
<evidence type="ECO:0000259" key="3">
    <source>
        <dbReference type="PROSITE" id="PS50850"/>
    </source>
</evidence>
<name>R7UMX5_CAPTE</name>
<dbReference type="InterPro" id="IPR036259">
    <property type="entry name" value="MFS_trans_sf"/>
</dbReference>
<dbReference type="EMBL" id="AMQN01006897">
    <property type="status" value="NOT_ANNOTATED_CDS"/>
    <property type="molecule type" value="Genomic_DNA"/>
</dbReference>
<feature type="domain" description="Major facilitator superfamily (MFS) profile" evidence="3">
    <location>
        <begin position="10"/>
        <end position="399"/>
    </location>
</feature>
<dbReference type="OrthoDB" id="410267at2759"/>
<keyword evidence="2" id="KW-1133">Transmembrane helix</keyword>
<feature type="transmembrane region" description="Helical" evidence="2">
    <location>
        <begin position="220"/>
        <end position="243"/>
    </location>
</feature>
<keyword evidence="2" id="KW-0472">Membrane</keyword>
<dbReference type="Pfam" id="PF07690">
    <property type="entry name" value="MFS_1"/>
    <property type="match status" value="1"/>
</dbReference>
<dbReference type="InterPro" id="IPR011701">
    <property type="entry name" value="MFS"/>
</dbReference>
<proteinExistence type="predicted"/>
<comment type="subcellular location">
    <subcellularLocation>
        <location evidence="1">Membrane</location>
        <topology evidence="1">Multi-pass membrane protein</topology>
    </subcellularLocation>
</comment>
<keyword evidence="2" id="KW-0812">Transmembrane</keyword>
<dbReference type="STRING" id="283909.R7UMX5"/>
<feature type="transmembrane region" description="Helical" evidence="2">
    <location>
        <begin position="283"/>
        <end position="301"/>
    </location>
</feature>
<dbReference type="OMA" id="SAHINDR"/>
<reference evidence="6" key="1">
    <citation type="submission" date="2012-12" db="EMBL/GenBank/DDBJ databases">
        <authorList>
            <person name="Hellsten U."/>
            <person name="Grimwood J."/>
            <person name="Chapman J.A."/>
            <person name="Shapiro H."/>
            <person name="Aerts A."/>
            <person name="Otillar R.P."/>
            <person name="Terry A.Y."/>
            <person name="Boore J.L."/>
            <person name="Simakov O."/>
            <person name="Marletaz F."/>
            <person name="Cho S.-J."/>
            <person name="Edsinger-Gonzales E."/>
            <person name="Havlak P."/>
            <person name="Kuo D.-H."/>
            <person name="Larsson T."/>
            <person name="Lv J."/>
            <person name="Arendt D."/>
            <person name="Savage R."/>
            <person name="Osoegawa K."/>
            <person name="de Jong P."/>
            <person name="Lindberg D.R."/>
            <person name="Seaver E.C."/>
            <person name="Weisblat D.A."/>
            <person name="Putnam N.H."/>
            <person name="Grigoriev I.V."/>
            <person name="Rokhsar D.S."/>
        </authorList>
    </citation>
    <scope>NUCLEOTIDE SEQUENCE</scope>
    <source>
        <strain evidence="6">I ESC-2004</strain>
    </source>
</reference>
<evidence type="ECO:0000313" key="6">
    <source>
        <dbReference type="Proteomes" id="UP000014760"/>
    </source>
</evidence>
<dbReference type="Gene3D" id="1.20.1250.20">
    <property type="entry name" value="MFS general substrate transporter like domains"/>
    <property type="match status" value="1"/>
</dbReference>
<evidence type="ECO:0000313" key="4">
    <source>
        <dbReference type="EMBL" id="ELU07894.1"/>
    </source>
</evidence>
<feature type="transmembrane region" description="Helical" evidence="2">
    <location>
        <begin position="12"/>
        <end position="36"/>
    </location>
</feature>
<gene>
    <name evidence="4" type="ORF">CAPTEDRAFT_226607</name>
</gene>
<dbReference type="InterPro" id="IPR020846">
    <property type="entry name" value="MFS_dom"/>
</dbReference>
<dbReference type="EMBL" id="KB299519">
    <property type="protein sequence ID" value="ELU07894.1"/>
    <property type="molecule type" value="Genomic_DNA"/>
</dbReference>
<dbReference type="GO" id="GO:0016020">
    <property type="term" value="C:membrane"/>
    <property type="evidence" value="ECO:0007669"/>
    <property type="project" value="UniProtKB-SubCell"/>
</dbReference>
<dbReference type="AlphaFoldDB" id="R7UMX5"/>
<feature type="transmembrane region" description="Helical" evidence="2">
    <location>
        <begin position="341"/>
        <end position="358"/>
    </location>
</feature>
<keyword evidence="6" id="KW-1185">Reference proteome</keyword>
<feature type="transmembrane region" description="Helical" evidence="2">
    <location>
        <begin position="48"/>
        <end position="71"/>
    </location>
</feature>
<dbReference type="PANTHER" id="PTHR11360:SF310">
    <property type="entry name" value="MONOCARBOXYLATE TRANSPORTER 9-LIKE"/>
    <property type="match status" value="1"/>
</dbReference>
<feature type="transmembrane region" description="Helical" evidence="2">
    <location>
        <begin position="255"/>
        <end position="276"/>
    </location>
</feature>
<evidence type="ECO:0000313" key="5">
    <source>
        <dbReference type="EnsemblMetazoa" id="CapteP226607"/>
    </source>
</evidence>
<reference evidence="4 6" key="2">
    <citation type="journal article" date="2013" name="Nature">
        <title>Insights into bilaterian evolution from three spiralian genomes.</title>
        <authorList>
            <person name="Simakov O."/>
            <person name="Marletaz F."/>
            <person name="Cho S.J."/>
            <person name="Edsinger-Gonzales E."/>
            <person name="Havlak P."/>
            <person name="Hellsten U."/>
            <person name="Kuo D.H."/>
            <person name="Larsson T."/>
            <person name="Lv J."/>
            <person name="Arendt D."/>
            <person name="Savage R."/>
            <person name="Osoegawa K."/>
            <person name="de Jong P."/>
            <person name="Grimwood J."/>
            <person name="Chapman J.A."/>
            <person name="Shapiro H."/>
            <person name="Aerts A."/>
            <person name="Otillar R.P."/>
            <person name="Terry A.Y."/>
            <person name="Boore J.L."/>
            <person name="Grigoriev I.V."/>
            <person name="Lindberg D.R."/>
            <person name="Seaver E.C."/>
            <person name="Weisblat D.A."/>
            <person name="Putnam N.H."/>
            <person name="Rokhsar D.S."/>
        </authorList>
    </citation>
    <scope>NUCLEOTIDE SEQUENCE</scope>
    <source>
        <strain evidence="4 6">I ESC-2004</strain>
    </source>
</reference>
<dbReference type="GO" id="GO:0008028">
    <property type="term" value="F:monocarboxylic acid transmembrane transporter activity"/>
    <property type="evidence" value="ECO:0007669"/>
    <property type="project" value="TreeGrafter"/>
</dbReference>
<dbReference type="PANTHER" id="PTHR11360">
    <property type="entry name" value="MONOCARBOXYLATE TRANSPORTER"/>
    <property type="match status" value="1"/>
</dbReference>
<protein>
    <recommendedName>
        <fullName evidence="3">Major facilitator superfamily (MFS) profile domain-containing protein</fullName>
    </recommendedName>
</protein>
<organism evidence="4">
    <name type="scientific">Capitella teleta</name>
    <name type="common">Polychaete worm</name>
    <dbReference type="NCBI Taxonomy" id="283909"/>
    <lineage>
        <taxon>Eukaryota</taxon>
        <taxon>Metazoa</taxon>
        <taxon>Spiralia</taxon>
        <taxon>Lophotrochozoa</taxon>
        <taxon>Annelida</taxon>
        <taxon>Polychaeta</taxon>
        <taxon>Sedentaria</taxon>
        <taxon>Scolecida</taxon>
        <taxon>Capitellidae</taxon>
        <taxon>Capitella</taxon>
    </lineage>
</organism>
<dbReference type="EnsemblMetazoa" id="CapteT226607">
    <property type="protein sequence ID" value="CapteP226607"/>
    <property type="gene ID" value="CapteG226607"/>
</dbReference>
<reference evidence="5" key="3">
    <citation type="submission" date="2015-06" db="UniProtKB">
        <authorList>
            <consortium name="EnsemblMetazoa"/>
        </authorList>
    </citation>
    <scope>IDENTIFICATION</scope>
</reference>
<feature type="transmembrane region" description="Helical" evidence="2">
    <location>
        <begin position="378"/>
        <end position="396"/>
    </location>
</feature>
<evidence type="ECO:0000256" key="1">
    <source>
        <dbReference type="ARBA" id="ARBA00004141"/>
    </source>
</evidence>
<accession>R7UMX5</accession>
<dbReference type="PROSITE" id="PS50850">
    <property type="entry name" value="MFS"/>
    <property type="match status" value="1"/>
</dbReference>
<feature type="transmembrane region" description="Helical" evidence="2">
    <location>
        <begin position="307"/>
        <end position="329"/>
    </location>
</feature>
<feature type="transmembrane region" description="Helical" evidence="2">
    <location>
        <begin position="135"/>
        <end position="155"/>
    </location>
</feature>